<comment type="cofactor">
    <cofactor evidence="7 9">
        <name>FMN</name>
        <dbReference type="ChEBI" id="CHEBI:58210"/>
    </cofactor>
    <text evidence="7 9">Binds 1 FMN per subunit.</text>
</comment>
<evidence type="ECO:0000256" key="1">
    <source>
        <dbReference type="ARBA" id="ARBA00007301"/>
    </source>
</evidence>
<evidence type="ECO:0000313" key="13">
    <source>
        <dbReference type="Proteomes" id="UP000186026"/>
    </source>
</evidence>
<evidence type="ECO:0000256" key="2">
    <source>
        <dbReference type="ARBA" id="ARBA00011738"/>
    </source>
</evidence>
<feature type="domain" description="Pyridoxamine 5'-phosphate oxidase N-terminal" evidence="10">
    <location>
        <begin position="32"/>
        <end position="149"/>
    </location>
</feature>
<feature type="binding site" evidence="7 9">
    <location>
        <begin position="138"/>
        <end position="139"/>
    </location>
    <ligand>
        <name>FMN</name>
        <dbReference type="ChEBI" id="CHEBI:58210"/>
    </ligand>
</feature>
<dbReference type="Proteomes" id="UP000186026">
    <property type="component" value="Unassembled WGS sequence"/>
</dbReference>
<feature type="binding site" evidence="7 9">
    <location>
        <position position="193"/>
    </location>
    <ligand>
        <name>FMN</name>
        <dbReference type="ChEBI" id="CHEBI:58210"/>
    </ligand>
</feature>
<keyword evidence="5 7" id="KW-0560">Oxidoreductase</keyword>
<feature type="binding site" evidence="7 8">
    <location>
        <position position="125"/>
    </location>
    <ligand>
        <name>substrate</name>
    </ligand>
</feature>
<comment type="pathway">
    <text evidence="7">Cofactor metabolism; pyridoxal 5'-phosphate salvage; pyridoxal 5'-phosphate from pyridoxine 5'-phosphate: step 1/1.</text>
</comment>
<feature type="binding site" evidence="7 9">
    <location>
        <begin position="74"/>
        <end position="75"/>
    </location>
    <ligand>
        <name>FMN</name>
        <dbReference type="ChEBI" id="CHEBI:58210"/>
    </ligand>
</feature>
<feature type="binding site" evidence="7 9">
    <location>
        <position position="103"/>
    </location>
    <ligand>
        <name>FMN</name>
        <dbReference type="ChEBI" id="CHEBI:58210"/>
    </ligand>
</feature>
<dbReference type="InterPro" id="IPR000659">
    <property type="entry name" value="Pyridox_Oxase"/>
</dbReference>
<feature type="binding site" evidence="7 8">
    <location>
        <position position="129"/>
    </location>
    <ligand>
        <name>substrate</name>
    </ligand>
</feature>
<comment type="catalytic activity">
    <reaction evidence="7">
        <text>pyridoxine 5'-phosphate + O2 = pyridoxal 5'-phosphate + H2O2</text>
        <dbReference type="Rhea" id="RHEA:15149"/>
        <dbReference type="ChEBI" id="CHEBI:15379"/>
        <dbReference type="ChEBI" id="CHEBI:16240"/>
        <dbReference type="ChEBI" id="CHEBI:58589"/>
        <dbReference type="ChEBI" id="CHEBI:597326"/>
        <dbReference type="EC" id="1.4.3.5"/>
    </reaction>
</comment>
<evidence type="ECO:0000256" key="7">
    <source>
        <dbReference type="HAMAP-Rule" id="MF_01629"/>
    </source>
</evidence>
<comment type="caution">
    <text evidence="7">Lacks conserved residue(s) required for the propagation of feature annotation.</text>
</comment>
<protein>
    <recommendedName>
        <fullName evidence="7">Pyridoxine/pyridoxamine 5'-phosphate oxidase</fullName>
        <ecNumber evidence="7">1.4.3.5</ecNumber>
    </recommendedName>
    <alternativeName>
        <fullName evidence="7">PNP/PMP oxidase</fullName>
        <shortName evidence="7">PNPOx</shortName>
    </alternativeName>
    <alternativeName>
        <fullName evidence="7">Pyridoxal 5'-phosphate synthase</fullName>
    </alternativeName>
</protein>
<dbReference type="STRING" id="529505.SAMN05421761_12220"/>
<dbReference type="NCBIfam" id="TIGR00558">
    <property type="entry name" value="pdxH"/>
    <property type="match status" value="1"/>
</dbReference>
<feature type="binding site" evidence="8">
    <location>
        <begin position="7"/>
        <end position="10"/>
    </location>
    <ligand>
        <name>substrate</name>
    </ligand>
</feature>
<dbReference type="HAMAP" id="MF_01629">
    <property type="entry name" value="PdxH"/>
    <property type="match status" value="1"/>
</dbReference>
<keyword evidence="3 7" id="KW-0285">Flavoprotein</keyword>
<organism evidence="12 13">
    <name type="scientific">Belliella pelovolcani</name>
    <dbReference type="NCBI Taxonomy" id="529505"/>
    <lineage>
        <taxon>Bacteria</taxon>
        <taxon>Pseudomonadati</taxon>
        <taxon>Bacteroidota</taxon>
        <taxon>Cytophagia</taxon>
        <taxon>Cytophagales</taxon>
        <taxon>Cyclobacteriaceae</taxon>
        <taxon>Belliella</taxon>
    </lineage>
</organism>
<feature type="domain" description="Pyridoxine 5'-phosphate oxidase dimerisation C-terminal" evidence="11">
    <location>
        <begin position="170"/>
        <end position="211"/>
    </location>
</feature>
<dbReference type="AlphaFoldDB" id="A0A1N7PX13"/>
<comment type="catalytic activity">
    <reaction evidence="7">
        <text>pyridoxamine 5'-phosphate + O2 + H2O = pyridoxal 5'-phosphate + H2O2 + NH4(+)</text>
        <dbReference type="Rhea" id="RHEA:15817"/>
        <dbReference type="ChEBI" id="CHEBI:15377"/>
        <dbReference type="ChEBI" id="CHEBI:15379"/>
        <dbReference type="ChEBI" id="CHEBI:16240"/>
        <dbReference type="ChEBI" id="CHEBI:28938"/>
        <dbReference type="ChEBI" id="CHEBI:58451"/>
        <dbReference type="ChEBI" id="CHEBI:597326"/>
        <dbReference type="EC" id="1.4.3.5"/>
    </reaction>
</comment>
<dbReference type="GO" id="GO:0008615">
    <property type="term" value="P:pyridoxine biosynthetic process"/>
    <property type="evidence" value="ECO:0007669"/>
    <property type="project" value="UniProtKB-UniRule"/>
</dbReference>
<name>A0A1N7PX13_9BACT</name>
<dbReference type="Pfam" id="PF10590">
    <property type="entry name" value="PNP_phzG_C"/>
    <property type="match status" value="1"/>
</dbReference>
<evidence type="ECO:0000256" key="6">
    <source>
        <dbReference type="ARBA" id="ARBA00023096"/>
    </source>
</evidence>
<reference evidence="13" key="1">
    <citation type="submission" date="2017-01" db="EMBL/GenBank/DDBJ databases">
        <authorList>
            <person name="Varghese N."/>
            <person name="Submissions S."/>
        </authorList>
    </citation>
    <scope>NUCLEOTIDE SEQUENCE [LARGE SCALE GENOMIC DNA]</scope>
    <source>
        <strain evidence="13">DSM 46698</strain>
    </source>
</reference>
<gene>
    <name evidence="7" type="primary">pdxH</name>
    <name evidence="12" type="ORF">SAMN05421761_12220</name>
</gene>
<dbReference type="PANTHER" id="PTHR10851:SF0">
    <property type="entry name" value="PYRIDOXINE-5'-PHOSPHATE OXIDASE"/>
    <property type="match status" value="1"/>
</dbReference>
<dbReference type="EMBL" id="FTOP01000022">
    <property type="protein sequence ID" value="SIT15138.1"/>
    <property type="molecule type" value="Genomic_DNA"/>
</dbReference>
<dbReference type="Gene3D" id="2.30.110.10">
    <property type="entry name" value="Electron Transport, Fmn-binding Protein, Chain A"/>
    <property type="match status" value="1"/>
</dbReference>
<accession>A0A1N7PX13</accession>
<dbReference type="GO" id="GO:0004733">
    <property type="term" value="F:pyridoxamine phosphate oxidase activity"/>
    <property type="evidence" value="ECO:0007669"/>
    <property type="project" value="UniProtKB-UniRule"/>
</dbReference>
<comment type="pathway">
    <text evidence="7">Cofactor metabolism; pyridoxal 5'-phosphate salvage; pyridoxal 5'-phosphate from pyridoxamine 5'-phosphate: step 1/1.</text>
</comment>
<evidence type="ECO:0000259" key="10">
    <source>
        <dbReference type="Pfam" id="PF01243"/>
    </source>
</evidence>
<dbReference type="PROSITE" id="PS01064">
    <property type="entry name" value="PYRIDOX_OXIDASE"/>
    <property type="match status" value="1"/>
</dbReference>
<evidence type="ECO:0000256" key="3">
    <source>
        <dbReference type="ARBA" id="ARBA00022630"/>
    </source>
</evidence>
<dbReference type="FunFam" id="2.30.110.10:FF:000020">
    <property type="entry name" value="PNPO isoform 11"/>
    <property type="match status" value="1"/>
</dbReference>
<dbReference type="InterPro" id="IPR019740">
    <property type="entry name" value="Pyridox_Oxase_CS"/>
</dbReference>
<evidence type="ECO:0000256" key="8">
    <source>
        <dbReference type="PIRSR" id="PIRSR000190-1"/>
    </source>
</evidence>
<dbReference type="PIRSF" id="PIRSF000190">
    <property type="entry name" value="Pyd_amn-ph_oxd"/>
    <property type="match status" value="1"/>
</dbReference>
<dbReference type="InterPro" id="IPR019576">
    <property type="entry name" value="Pyridoxamine_oxidase_dimer_C"/>
</dbReference>
<dbReference type="NCBIfam" id="NF004231">
    <property type="entry name" value="PRK05679.1"/>
    <property type="match status" value="1"/>
</dbReference>
<dbReference type="InterPro" id="IPR012349">
    <property type="entry name" value="Split_barrel_FMN-bd"/>
</dbReference>
<keyword evidence="6 7" id="KW-0664">Pyridoxine biosynthesis</keyword>
<feature type="binding site" evidence="7 9">
    <location>
        <begin position="60"/>
        <end position="65"/>
    </location>
    <ligand>
        <name>FMN</name>
        <dbReference type="ChEBI" id="CHEBI:58210"/>
    </ligand>
</feature>
<evidence type="ECO:0000259" key="11">
    <source>
        <dbReference type="Pfam" id="PF10590"/>
    </source>
</evidence>
<feature type="binding site" evidence="7 9">
    <location>
        <position position="81"/>
    </location>
    <ligand>
        <name>FMN</name>
        <dbReference type="ChEBI" id="CHEBI:58210"/>
    </ligand>
</feature>
<comment type="subunit">
    <text evidence="2 7">Homodimer.</text>
</comment>
<dbReference type="Pfam" id="PF01243">
    <property type="entry name" value="PNPOx_N"/>
    <property type="match status" value="1"/>
</dbReference>
<dbReference type="PANTHER" id="PTHR10851">
    <property type="entry name" value="PYRIDOXINE-5-PHOSPHATE OXIDASE"/>
    <property type="match status" value="1"/>
</dbReference>
<evidence type="ECO:0000256" key="5">
    <source>
        <dbReference type="ARBA" id="ARBA00023002"/>
    </source>
</evidence>
<comment type="similarity">
    <text evidence="1 7">Belongs to the pyridoxamine 5'-phosphate oxidase family.</text>
</comment>
<dbReference type="GO" id="GO:0010181">
    <property type="term" value="F:FMN binding"/>
    <property type="evidence" value="ECO:0007669"/>
    <property type="project" value="UniProtKB-UniRule"/>
</dbReference>
<feature type="binding site" evidence="7 8">
    <location>
        <begin position="189"/>
        <end position="191"/>
    </location>
    <ligand>
        <name>substrate</name>
    </ligand>
</feature>
<dbReference type="RefSeq" id="WP_076502953.1">
    <property type="nucleotide sequence ID" value="NZ_FTOP01000022.1"/>
</dbReference>
<dbReference type="SUPFAM" id="SSF50475">
    <property type="entry name" value="FMN-binding split barrel"/>
    <property type="match status" value="1"/>
</dbReference>
<dbReference type="OrthoDB" id="9780392at2"/>
<keyword evidence="4 7" id="KW-0288">FMN</keyword>
<proteinExistence type="inferred from homology"/>
<keyword evidence="13" id="KW-1185">Reference proteome</keyword>
<sequence>MKISDIRIDYALKSLDTKDVEKDPLIQFQNWFEEAVKAKVLEVNAMNLATIQKNGSPNSRIVLLKGIEDGLVFYTNYNSTKGEELENNPNVAVTFFWAELERQVRFLGKVEKVSEEESDAYFFSRPFSSQIGAWVSPQSKVISDREVLTDKENALQNQFTPETITRPSHWGGYRIIIHEAEFWQGRPSRLHDRILYQLDKNGNWSISRKAP</sequence>
<feature type="binding site" evidence="7 8">
    <location>
        <position position="121"/>
    </location>
    <ligand>
        <name>substrate</name>
    </ligand>
</feature>
<evidence type="ECO:0000256" key="4">
    <source>
        <dbReference type="ARBA" id="ARBA00022643"/>
    </source>
</evidence>
<comment type="function">
    <text evidence="7">Catalyzes the oxidation of either pyridoxine 5'-phosphate (PNP) or pyridoxamine 5'-phosphate (PMP) into pyridoxal 5'-phosphate (PLP).</text>
</comment>
<dbReference type="UniPathway" id="UPA01068">
    <property type="reaction ID" value="UER00304"/>
</dbReference>
<dbReference type="InterPro" id="IPR011576">
    <property type="entry name" value="Pyridox_Oxase_N"/>
</dbReference>
<feature type="binding site" evidence="7 9">
    <location>
        <position position="183"/>
    </location>
    <ligand>
        <name>FMN</name>
        <dbReference type="ChEBI" id="CHEBI:58210"/>
    </ligand>
</feature>
<dbReference type="EC" id="1.4.3.5" evidence="7"/>
<evidence type="ECO:0000256" key="9">
    <source>
        <dbReference type="PIRSR" id="PIRSR000190-2"/>
    </source>
</evidence>
<evidence type="ECO:0000313" key="12">
    <source>
        <dbReference type="EMBL" id="SIT15138.1"/>
    </source>
</evidence>
<feature type="binding site" evidence="7 8">
    <location>
        <position position="65"/>
    </location>
    <ligand>
        <name>substrate</name>
    </ligand>
</feature>